<dbReference type="SFLD" id="SFLDG01129">
    <property type="entry name" value="C1.5:_HAD__Beta-PGM__Phosphata"/>
    <property type="match status" value="1"/>
</dbReference>
<dbReference type="EMBL" id="POUA01000108">
    <property type="protein sequence ID" value="PZG45313.1"/>
    <property type="molecule type" value="Genomic_DNA"/>
</dbReference>
<comment type="caution">
    <text evidence="1">The sequence shown here is derived from an EMBL/GenBank/DDBJ whole genome shotgun (WGS) entry which is preliminary data.</text>
</comment>
<accession>A0A2W2GBB6</accession>
<dbReference type="Gene3D" id="3.40.50.1000">
    <property type="entry name" value="HAD superfamily/HAD-like"/>
    <property type="match status" value="1"/>
</dbReference>
<keyword evidence="2" id="KW-1185">Reference proteome</keyword>
<dbReference type="PANTHER" id="PTHR43611:SF3">
    <property type="entry name" value="FLAVIN MONONUCLEOTIDE HYDROLASE 1, CHLOROPLATIC"/>
    <property type="match status" value="1"/>
</dbReference>
<dbReference type="PANTHER" id="PTHR43611">
    <property type="entry name" value="ALPHA-D-GLUCOSE 1-PHOSPHATE PHOSPHATASE"/>
    <property type="match status" value="1"/>
</dbReference>
<dbReference type="Pfam" id="PF00702">
    <property type="entry name" value="Hydrolase"/>
    <property type="match status" value="1"/>
</dbReference>
<dbReference type="NCBIfam" id="TIGR01509">
    <property type="entry name" value="HAD-SF-IA-v3"/>
    <property type="match status" value="1"/>
</dbReference>
<protein>
    <submittedName>
        <fullName evidence="1">HAD family hydrolase</fullName>
    </submittedName>
</protein>
<organism evidence="1 2">
    <name type="scientific">Spongiactinospora gelatinilytica</name>
    <dbReference type="NCBI Taxonomy" id="2666298"/>
    <lineage>
        <taxon>Bacteria</taxon>
        <taxon>Bacillati</taxon>
        <taxon>Actinomycetota</taxon>
        <taxon>Actinomycetes</taxon>
        <taxon>Streptosporangiales</taxon>
        <taxon>Streptosporangiaceae</taxon>
        <taxon>Spongiactinospora</taxon>
    </lineage>
</organism>
<dbReference type="InterPro" id="IPR036412">
    <property type="entry name" value="HAD-like_sf"/>
</dbReference>
<evidence type="ECO:0000313" key="1">
    <source>
        <dbReference type="EMBL" id="PZG45313.1"/>
    </source>
</evidence>
<dbReference type="CDD" id="cd02603">
    <property type="entry name" value="HAD_sEH-N_like"/>
    <property type="match status" value="1"/>
</dbReference>
<dbReference type="PRINTS" id="PR00413">
    <property type="entry name" value="HADHALOGNASE"/>
</dbReference>
<dbReference type="SUPFAM" id="SSF56784">
    <property type="entry name" value="HAD-like"/>
    <property type="match status" value="1"/>
</dbReference>
<proteinExistence type="predicted"/>
<evidence type="ECO:0000313" key="2">
    <source>
        <dbReference type="Proteomes" id="UP000248544"/>
    </source>
</evidence>
<dbReference type="GO" id="GO:0016787">
    <property type="term" value="F:hydrolase activity"/>
    <property type="evidence" value="ECO:0007669"/>
    <property type="project" value="UniProtKB-KW"/>
</dbReference>
<name>A0A2W2GBB6_9ACTN</name>
<dbReference type="InterPro" id="IPR006439">
    <property type="entry name" value="HAD-SF_hydro_IA"/>
</dbReference>
<keyword evidence="1" id="KW-0378">Hydrolase</keyword>
<dbReference type="NCBIfam" id="TIGR01549">
    <property type="entry name" value="HAD-SF-IA-v1"/>
    <property type="match status" value="1"/>
</dbReference>
<sequence length="223" mass="24471">MPEARPAGSARCQCANAHGRCENMKWVLFDFGGVICDPPGPREAAALSGLIGVKEERFWEVYWQGRLDYDMAAVDAAGFWGGVYARLGRAAGDAPLDELIALDLKMWSYLNSGTLDILRELERRAVPLALLSNAPLEMARLIDEQPWAAVFSHRFFSADMRRAKPDPAIYQEVCERLGVSPGDVVFVDDRADNVEAATALGISGALFTDAARLRADLDHLMSI</sequence>
<dbReference type="AlphaFoldDB" id="A0A2W2GBB6"/>
<reference evidence="1 2" key="1">
    <citation type="submission" date="2018-01" db="EMBL/GenBank/DDBJ databases">
        <title>Draft genome sequence of Sphaerisporangium sp. 7K107.</title>
        <authorList>
            <person name="Sahin N."/>
            <person name="Saygin H."/>
            <person name="Ay H."/>
        </authorList>
    </citation>
    <scope>NUCLEOTIDE SEQUENCE [LARGE SCALE GENOMIC DNA]</scope>
    <source>
        <strain evidence="1 2">7K107</strain>
    </source>
</reference>
<dbReference type="InterPro" id="IPR023214">
    <property type="entry name" value="HAD_sf"/>
</dbReference>
<dbReference type="Proteomes" id="UP000248544">
    <property type="component" value="Unassembled WGS sequence"/>
</dbReference>
<gene>
    <name evidence="1" type="ORF">C1I98_15705</name>
</gene>
<dbReference type="SFLD" id="SFLDS00003">
    <property type="entry name" value="Haloacid_Dehalogenase"/>
    <property type="match status" value="1"/>
</dbReference>